<feature type="signal peptide" evidence="1">
    <location>
        <begin position="1"/>
        <end position="25"/>
    </location>
</feature>
<dbReference type="Proteomes" id="UP000010809">
    <property type="component" value="Chromosome"/>
</dbReference>
<sequence>MKTALKLVAAGAAVGMLFGAGPVQSNSDGKDGKYDNCWFVAERAGISESRAKHICGKVPSGYKVPYVEMCALASDDAIVLSSEWEDHSIAGVPVPKNLHEGWVMGTCDVVQKDNSD</sequence>
<keyword evidence="1" id="KW-0732">Signal</keyword>
<protein>
    <submittedName>
        <fullName evidence="2">Uncharacterized protein</fullName>
    </submittedName>
</protein>
<evidence type="ECO:0000313" key="2">
    <source>
        <dbReference type="EMBL" id="AGA33573.2"/>
    </source>
</evidence>
<dbReference type="EMBL" id="CP003989">
    <property type="protein sequence ID" value="AGA33573.2"/>
    <property type="molecule type" value="Genomic_DNA"/>
</dbReference>
<proteinExistence type="predicted"/>
<evidence type="ECO:0000256" key="1">
    <source>
        <dbReference type="SAM" id="SignalP"/>
    </source>
</evidence>
<keyword evidence="3" id="KW-1185">Reference proteome</keyword>
<name>L0DWZ7_THIND</name>
<dbReference type="RefSeq" id="WP_043739543.1">
    <property type="nucleotide sequence ID" value="NC_019902.2"/>
</dbReference>
<accession>L0DWZ7</accession>
<gene>
    <name evidence="2" type="ordered locus">TVNIR_1912</name>
</gene>
<feature type="chain" id="PRO_5006963209" evidence="1">
    <location>
        <begin position="26"/>
        <end position="116"/>
    </location>
</feature>
<organism evidence="2 3">
    <name type="scientific">Thioalkalivibrio nitratireducens (strain DSM 14787 / UNIQEM 213 / ALEN2)</name>
    <dbReference type="NCBI Taxonomy" id="1255043"/>
    <lineage>
        <taxon>Bacteria</taxon>
        <taxon>Pseudomonadati</taxon>
        <taxon>Pseudomonadota</taxon>
        <taxon>Gammaproteobacteria</taxon>
        <taxon>Chromatiales</taxon>
        <taxon>Ectothiorhodospiraceae</taxon>
        <taxon>Thioalkalivibrio</taxon>
    </lineage>
</organism>
<dbReference type="KEGG" id="tni:TVNIR_1912"/>
<evidence type="ECO:0000313" key="3">
    <source>
        <dbReference type="Proteomes" id="UP000010809"/>
    </source>
</evidence>
<dbReference type="AlphaFoldDB" id="L0DWZ7"/>
<reference evidence="2" key="1">
    <citation type="submission" date="2015-12" db="EMBL/GenBank/DDBJ databases">
        <authorList>
            <person name="Tikhonova T.V."/>
            <person name="Pavlov A.R."/>
            <person name="Beletsky A.V."/>
            <person name="Mardanov A.V."/>
            <person name="Sorokin D.Y."/>
            <person name="Ravin N.V."/>
            <person name="Popov V.O."/>
        </authorList>
    </citation>
    <scope>NUCLEOTIDE SEQUENCE</scope>
    <source>
        <strain evidence="2">DSM 14787</strain>
    </source>
</reference>